<feature type="transmembrane region" description="Helical" evidence="1">
    <location>
        <begin position="6"/>
        <end position="26"/>
    </location>
</feature>
<protein>
    <submittedName>
        <fullName evidence="2">DUF2938 family protein</fullName>
    </submittedName>
</protein>
<evidence type="ECO:0000313" key="3">
    <source>
        <dbReference type="Proteomes" id="UP000477911"/>
    </source>
</evidence>
<feature type="transmembrane region" description="Helical" evidence="1">
    <location>
        <begin position="101"/>
        <end position="123"/>
    </location>
</feature>
<sequence>MATELIIFILVVGIGSTIVLDLWGVFTAKIGWMPGTHWPSVGRWLLGIPAGHLVLDGTDTRPHTLSEAAVGWIFHYLIGLAYAVSFPLFWGIGFISAPTVFPVFLIGVIVSSLAGLIVLMPGMGGGIFARKLPNAGAMIVYVLVAHVIFAIAQYLLALLLA</sequence>
<gene>
    <name evidence="2" type="ORF">GR170_24575</name>
</gene>
<dbReference type="InterPro" id="IPR021329">
    <property type="entry name" value="DUF2938"/>
</dbReference>
<comment type="caution">
    <text evidence="2">The sequence shown here is derived from an EMBL/GenBank/DDBJ whole genome shotgun (WGS) entry which is preliminary data.</text>
</comment>
<organism evidence="2 3">
    <name type="scientific">Pseudooceanicola albus</name>
    <dbReference type="NCBI Taxonomy" id="2692189"/>
    <lineage>
        <taxon>Bacteria</taxon>
        <taxon>Pseudomonadati</taxon>
        <taxon>Pseudomonadota</taxon>
        <taxon>Alphaproteobacteria</taxon>
        <taxon>Rhodobacterales</taxon>
        <taxon>Paracoccaceae</taxon>
        <taxon>Pseudooceanicola</taxon>
    </lineage>
</organism>
<keyword evidence="3" id="KW-1185">Reference proteome</keyword>
<dbReference type="Proteomes" id="UP000477911">
    <property type="component" value="Unassembled WGS sequence"/>
</dbReference>
<feature type="transmembrane region" description="Helical" evidence="1">
    <location>
        <begin position="135"/>
        <end position="160"/>
    </location>
</feature>
<name>A0A6L7GCJ9_9RHOB</name>
<evidence type="ECO:0000313" key="2">
    <source>
        <dbReference type="EMBL" id="MXN21006.1"/>
    </source>
</evidence>
<dbReference type="RefSeq" id="WP_160897124.1">
    <property type="nucleotide sequence ID" value="NZ_WUMU01000040.1"/>
</dbReference>
<proteinExistence type="predicted"/>
<dbReference type="AlphaFoldDB" id="A0A6L7GCJ9"/>
<accession>A0A6L7GCJ9</accession>
<keyword evidence="1" id="KW-1133">Transmembrane helix</keyword>
<keyword evidence="1" id="KW-0472">Membrane</keyword>
<dbReference type="Pfam" id="PF11158">
    <property type="entry name" value="DUF2938"/>
    <property type="match status" value="1"/>
</dbReference>
<keyword evidence="1" id="KW-0812">Transmembrane</keyword>
<evidence type="ECO:0000256" key="1">
    <source>
        <dbReference type="SAM" id="Phobius"/>
    </source>
</evidence>
<dbReference type="EMBL" id="WUMU01000040">
    <property type="protein sequence ID" value="MXN21006.1"/>
    <property type="molecule type" value="Genomic_DNA"/>
</dbReference>
<feature type="transmembrane region" description="Helical" evidence="1">
    <location>
        <begin position="73"/>
        <end position="95"/>
    </location>
</feature>
<reference evidence="2 3" key="1">
    <citation type="submission" date="2019-12" db="EMBL/GenBank/DDBJ databases">
        <authorList>
            <person name="Li M."/>
        </authorList>
    </citation>
    <scope>NUCLEOTIDE SEQUENCE [LARGE SCALE GENOMIC DNA]</scope>
    <source>
        <strain evidence="2 3">GBMRC 2024</strain>
    </source>
</reference>